<evidence type="ECO:0000313" key="2">
    <source>
        <dbReference type="Proteomes" id="UP000236536"/>
    </source>
</evidence>
<evidence type="ECO:0000313" key="1">
    <source>
        <dbReference type="EMBL" id="AUQ97092.1"/>
    </source>
</evidence>
<keyword evidence="1" id="KW-0614">Plasmid</keyword>
<reference evidence="1 2" key="1">
    <citation type="journal article" date="2017" name="Genome Biol. Evol.">
        <title>Trajectories and Drivers of Genome Evolution in Surface-Associated Marine Phaeobacter.</title>
        <authorList>
            <person name="Freese H.M."/>
            <person name="Sikorski J."/>
            <person name="Bunk B."/>
            <person name="Scheuner C."/>
            <person name="Meier-Kolthoff J.P."/>
            <person name="Sproer C."/>
            <person name="Gram L."/>
            <person name="Overmann J."/>
        </authorList>
    </citation>
    <scope>NUCLEOTIDE SEQUENCE [LARGE SCALE GENOMIC DNA]</scope>
    <source>
        <strain evidence="1 2">P66</strain>
    </source>
</reference>
<dbReference type="EMBL" id="CP010709">
    <property type="protein sequence ID" value="AUQ97092.1"/>
    <property type="molecule type" value="Genomic_DNA"/>
</dbReference>
<name>A0ABN5GUT8_9RHOB</name>
<organism evidence="1 2">
    <name type="scientific">Phaeobacter inhibens</name>
    <dbReference type="NCBI Taxonomy" id="221822"/>
    <lineage>
        <taxon>Bacteria</taxon>
        <taxon>Pseudomonadati</taxon>
        <taxon>Pseudomonadota</taxon>
        <taxon>Alphaproteobacteria</taxon>
        <taxon>Rhodobacterales</taxon>
        <taxon>Roseobacteraceae</taxon>
        <taxon>Phaeobacter</taxon>
    </lineage>
</organism>
<dbReference type="Proteomes" id="UP000236536">
    <property type="component" value="Plasmid pP66_d"/>
</dbReference>
<proteinExistence type="predicted"/>
<accession>A0ABN5GUT8</accession>
<gene>
    <name evidence="1" type="ORF">PhaeoP66_04366</name>
</gene>
<sequence length="42" mass="4601">MRFNPELPVIKVPVATMKLSAGSALLLQQMHQLTMSFASAKN</sequence>
<protein>
    <submittedName>
        <fullName evidence="1">Uncharacterized protein</fullName>
    </submittedName>
</protein>
<keyword evidence="2" id="KW-1185">Reference proteome</keyword>
<reference evidence="1 2" key="2">
    <citation type="journal article" date="2017" name="Int. J. Syst. Evol. Microbiol.">
        <title>Adaptation of Surface-Associated Bacteria to the Open Ocean: A Genomically Distinct Subpopulation of Phaeobacter gallaeciensis Colonizes Pacific Mesozooplankton.</title>
        <authorList>
            <person name="Freese H.M."/>
            <person name="Methner A."/>
            <person name="Overmann J."/>
        </authorList>
    </citation>
    <scope>NUCLEOTIDE SEQUENCE [LARGE SCALE GENOMIC DNA]</scope>
    <source>
        <strain evidence="1 2">P66</strain>
    </source>
</reference>
<geneLocation type="plasmid" evidence="1 2">
    <name>pP66_d</name>
</geneLocation>